<dbReference type="Gene3D" id="1.10.357.10">
    <property type="entry name" value="Tetracycline Repressor, domain 2"/>
    <property type="match status" value="1"/>
</dbReference>
<organism evidence="4">
    <name type="scientific">uncultured Microbacterium sp</name>
    <dbReference type="NCBI Taxonomy" id="191216"/>
    <lineage>
        <taxon>Bacteria</taxon>
        <taxon>Bacillati</taxon>
        <taxon>Actinomycetota</taxon>
        <taxon>Actinomycetes</taxon>
        <taxon>Micrococcales</taxon>
        <taxon>Microbacteriaceae</taxon>
        <taxon>Microbacterium</taxon>
        <taxon>environmental samples</taxon>
    </lineage>
</organism>
<evidence type="ECO:0000259" key="3">
    <source>
        <dbReference type="PROSITE" id="PS50977"/>
    </source>
</evidence>
<dbReference type="AlphaFoldDB" id="A0A1Y5NTX7"/>
<dbReference type="PANTHER" id="PTHR30055:SF237">
    <property type="entry name" value="TRANSCRIPTIONAL REPRESSOR MCE3R"/>
    <property type="match status" value="1"/>
</dbReference>
<proteinExistence type="predicted"/>
<dbReference type="InterPro" id="IPR001647">
    <property type="entry name" value="HTH_TetR"/>
</dbReference>
<evidence type="ECO:0000256" key="1">
    <source>
        <dbReference type="ARBA" id="ARBA00023125"/>
    </source>
</evidence>
<keyword evidence="1 2" id="KW-0238">DNA-binding</keyword>
<feature type="DNA-binding region" description="H-T-H motif" evidence="2">
    <location>
        <begin position="26"/>
        <end position="45"/>
    </location>
</feature>
<dbReference type="PRINTS" id="PR00455">
    <property type="entry name" value="HTHTETR"/>
</dbReference>
<gene>
    <name evidence="4" type="ORF">MIPYR_10038</name>
</gene>
<dbReference type="InterPro" id="IPR009057">
    <property type="entry name" value="Homeodomain-like_sf"/>
</dbReference>
<dbReference type="PROSITE" id="PS50977">
    <property type="entry name" value="HTH_TETR_2"/>
    <property type="match status" value="1"/>
</dbReference>
<protein>
    <submittedName>
        <fullName evidence="4">Regulatory protein TetR</fullName>
    </submittedName>
</protein>
<dbReference type="GO" id="GO:0000976">
    <property type="term" value="F:transcription cis-regulatory region binding"/>
    <property type="evidence" value="ECO:0007669"/>
    <property type="project" value="TreeGrafter"/>
</dbReference>
<sequence>MARLGRDEWVDAAYTVFQTDGLAAVRVEAVARVLGSTKGSFYWHFADRRALLLAVLERWEQLETDGVIAELQREQTAGGRLAVLLLVIAHRTALRTGERTLYVDADAAGVADMVAGVTERRVAGIEELLTELGIPAAEARARAVVIVAAVLGYQQMTAAPWDAKTDPVALVGTLLRRAVDDAPRASEALDAWQRVRTG</sequence>
<name>A0A1Y5NTX7_9MICO</name>
<dbReference type="InterPro" id="IPR050109">
    <property type="entry name" value="HTH-type_TetR-like_transc_reg"/>
</dbReference>
<dbReference type="Pfam" id="PF00440">
    <property type="entry name" value="TetR_N"/>
    <property type="match status" value="1"/>
</dbReference>
<reference evidence="4" key="1">
    <citation type="submission" date="2016-03" db="EMBL/GenBank/DDBJ databases">
        <authorList>
            <person name="Ploux O."/>
        </authorList>
    </citation>
    <scope>NUCLEOTIDE SEQUENCE</scope>
    <source>
        <strain evidence="4">UC1</strain>
    </source>
</reference>
<dbReference type="PANTHER" id="PTHR30055">
    <property type="entry name" value="HTH-TYPE TRANSCRIPTIONAL REGULATOR RUTR"/>
    <property type="match status" value="1"/>
</dbReference>
<dbReference type="RefSeq" id="WP_295572168.1">
    <property type="nucleotide sequence ID" value="NZ_FLQR01000001.1"/>
</dbReference>
<evidence type="ECO:0000256" key="2">
    <source>
        <dbReference type="PROSITE-ProRule" id="PRU00335"/>
    </source>
</evidence>
<accession>A0A1Y5NTX7</accession>
<dbReference type="GO" id="GO:0003700">
    <property type="term" value="F:DNA-binding transcription factor activity"/>
    <property type="evidence" value="ECO:0007669"/>
    <property type="project" value="TreeGrafter"/>
</dbReference>
<dbReference type="EMBL" id="FLQR01000001">
    <property type="protein sequence ID" value="SBS69857.1"/>
    <property type="molecule type" value="Genomic_DNA"/>
</dbReference>
<evidence type="ECO:0000313" key="4">
    <source>
        <dbReference type="EMBL" id="SBS69857.1"/>
    </source>
</evidence>
<feature type="domain" description="HTH tetR-type" evidence="3">
    <location>
        <begin position="3"/>
        <end position="63"/>
    </location>
</feature>
<dbReference type="SUPFAM" id="SSF46689">
    <property type="entry name" value="Homeodomain-like"/>
    <property type="match status" value="1"/>
</dbReference>